<protein>
    <submittedName>
        <fullName evidence="4">Phenylacetic acid degradation operon negative regulatory protein</fullName>
    </submittedName>
</protein>
<dbReference type="InterPro" id="IPR036388">
    <property type="entry name" value="WH-like_DNA-bd_sf"/>
</dbReference>
<dbReference type="InterPro" id="IPR036390">
    <property type="entry name" value="WH_DNA-bd_sf"/>
</dbReference>
<proteinExistence type="predicted"/>
<dbReference type="EMBL" id="JACJII010000001">
    <property type="protein sequence ID" value="MBA9001555.1"/>
    <property type="molecule type" value="Genomic_DNA"/>
</dbReference>
<dbReference type="Pfam" id="PF20803">
    <property type="entry name" value="PaaX_M"/>
    <property type="match status" value="1"/>
</dbReference>
<dbReference type="InterPro" id="IPR048846">
    <property type="entry name" value="PaaX-like_central"/>
</dbReference>
<gene>
    <name evidence="4" type="ORF">HNR21_000437</name>
</gene>
<dbReference type="Proteomes" id="UP000539313">
    <property type="component" value="Unassembled WGS sequence"/>
</dbReference>
<sequence>MTSGQTGRAGQEITLPRRRHGLQPQRLLITLFGDYWFGRTEHLPSAALVELLGEFGVTPAAARAALSRLARRGVLESSRNGRRTGYGISAEAFATPTLRRGAKRILSFATGPRPWDGLWRMVIFSVPEEQRDARHAARARLRWLGFAPLYDGVWICPHDKAADAAQSLTELGIRAHTVMTARTVPDIPQGVPPINAWNLDDLRARYDAFIGAWEPVLRQARDGAVPADEALRARTELMYAWLHFPSLDPELPAELLPPDWPRARAYEIFAELYDSLGPPAETRVRRIVAAHAPELAPLVRHHAHRGP</sequence>
<dbReference type="Pfam" id="PF08223">
    <property type="entry name" value="PaaX_C"/>
    <property type="match status" value="1"/>
</dbReference>
<dbReference type="InterPro" id="IPR013225">
    <property type="entry name" value="PaaX_C"/>
</dbReference>
<dbReference type="AlphaFoldDB" id="A0A7W3MTE5"/>
<evidence type="ECO:0000259" key="3">
    <source>
        <dbReference type="Pfam" id="PF20803"/>
    </source>
</evidence>
<evidence type="ECO:0000313" key="5">
    <source>
        <dbReference type="Proteomes" id="UP000539313"/>
    </source>
</evidence>
<keyword evidence="5" id="KW-1185">Reference proteome</keyword>
<organism evidence="4 5">
    <name type="scientific">Thermomonospora cellulosilytica</name>
    <dbReference type="NCBI Taxonomy" id="1411118"/>
    <lineage>
        <taxon>Bacteria</taxon>
        <taxon>Bacillati</taxon>
        <taxon>Actinomycetota</taxon>
        <taxon>Actinomycetes</taxon>
        <taxon>Streptosporangiales</taxon>
        <taxon>Thermomonosporaceae</taxon>
        <taxon>Thermomonospora</taxon>
    </lineage>
</organism>
<comment type="caution">
    <text evidence="4">The sequence shown here is derived from an EMBL/GenBank/DDBJ whole genome shotgun (WGS) entry which is preliminary data.</text>
</comment>
<dbReference type="PIRSF" id="PIRSF020623">
    <property type="entry name" value="PaaX"/>
    <property type="match status" value="1"/>
</dbReference>
<feature type="domain" description="Transcriptional repressor PaaX-like central Cas2-like" evidence="3">
    <location>
        <begin position="113"/>
        <end position="182"/>
    </location>
</feature>
<dbReference type="Gene3D" id="1.20.58.1460">
    <property type="match status" value="1"/>
</dbReference>
<accession>A0A7W3MTE5</accession>
<dbReference type="RefSeq" id="WP_182703815.1">
    <property type="nucleotide sequence ID" value="NZ_JACJII010000001.1"/>
</dbReference>
<evidence type="ECO:0000259" key="1">
    <source>
        <dbReference type="Pfam" id="PF07848"/>
    </source>
</evidence>
<reference evidence="4 5" key="1">
    <citation type="submission" date="2020-08" db="EMBL/GenBank/DDBJ databases">
        <title>Sequencing the genomes of 1000 actinobacteria strains.</title>
        <authorList>
            <person name="Klenk H.-P."/>
        </authorList>
    </citation>
    <scope>NUCLEOTIDE SEQUENCE [LARGE SCALE GENOMIC DNA]</scope>
    <source>
        <strain evidence="4 5">DSM 45823</strain>
    </source>
</reference>
<dbReference type="Gene3D" id="1.10.10.10">
    <property type="entry name" value="Winged helix-like DNA-binding domain superfamily/Winged helix DNA-binding domain"/>
    <property type="match status" value="1"/>
</dbReference>
<feature type="domain" description="Transcriptional repressor PaaX-like N-terminal" evidence="1">
    <location>
        <begin position="26"/>
        <end position="91"/>
    </location>
</feature>
<dbReference type="InterPro" id="IPR011965">
    <property type="entry name" value="PaaX_trns_reg"/>
</dbReference>
<feature type="domain" description="Transcriptional repressor PaaX-like C-terminal" evidence="2">
    <location>
        <begin position="197"/>
        <end position="282"/>
    </location>
</feature>
<dbReference type="InterPro" id="IPR012906">
    <property type="entry name" value="PaaX-like_N"/>
</dbReference>
<dbReference type="Gene3D" id="3.30.70.2650">
    <property type="match status" value="1"/>
</dbReference>
<evidence type="ECO:0000313" key="4">
    <source>
        <dbReference type="EMBL" id="MBA9001555.1"/>
    </source>
</evidence>
<dbReference type="PANTHER" id="PTHR30319">
    <property type="entry name" value="PHENYLACETIC ACID REGULATOR-RELATED TRANSCRIPTIONAL REPRESSOR"/>
    <property type="match status" value="1"/>
</dbReference>
<dbReference type="Pfam" id="PF07848">
    <property type="entry name" value="PaaX"/>
    <property type="match status" value="1"/>
</dbReference>
<dbReference type="GO" id="GO:0006351">
    <property type="term" value="P:DNA-templated transcription"/>
    <property type="evidence" value="ECO:0007669"/>
    <property type="project" value="InterPro"/>
</dbReference>
<dbReference type="PANTHER" id="PTHR30319:SF1">
    <property type="entry name" value="TRANSCRIPTIONAL REPRESSOR PAAX"/>
    <property type="match status" value="1"/>
</dbReference>
<name>A0A7W3MTE5_9ACTN</name>
<dbReference type="SUPFAM" id="SSF46785">
    <property type="entry name" value="Winged helix' DNA-binding domain"/>
    <property type="match status" value="1"/>
</dbReference>
<evidence type="ECO:0000259" key="2">
    <source>
        <dbReference type="Pfam" id="PF08223"/>
    </source>
</evidence>